<dbReference type="InterPro" id="IPR002640">
    <property type="entry name" value="Arylesterase"/>
</dbReference>
<sequence length="323" mass="36199">MLSKIISPYSILALLLAYWAYPIVDHTLKLGGWLAKGTFKAVNVDECQFIKEMTGCEMVQIHKPWDVAILACAEMERRKTWWPPIHRMTLPKDKAPIHDPLYLYDLKSGKVKALPIQGLETEFVSHGFSLYSTSEDSLTMALINHAYTGSRVEFVDLNRGADQAVWKRTVGPDPINMPFPNSIVLTSPESFYVTNDHTHVGGWKRTLEDLFFPAITTVAYYDGIRNTMAIAAEGLQYANGIAMSPDGQYIYVLETAGLDLIAYLRDPVHPEHLHETGRIPLGTALDNLVVDPDTGDLYATQIPQPFVWVAHINNPESVFSPVR</sequence>
<keyword evidence="6" id="KW-0106">Calcium</keyword>
<reference evidence="9" key="1">
    <citation type="journal article" date="2018" name="Nat. Microbiol.">
        <title>Leveraging single-cell genomics to expand the fungal tree of life.</title>
        <authorList>
            <person name="Ahrendt S.R."/>
            <person name="Quandt C.A."/>
            <person name="Ciobanu D."/>
            <person name="Clum A."/>
            <person name="Salamov A."/>
            <person name="Andreopoulos B."/>
            <person name="Cheng J.F."/>
            <person name="Woyke T."/>
            <person name="Pelin A."/>
            <person name="Henrissat B."/>
            <person name="Reynolds N.K."/>
            <person name="Benny G.L."/>
            <person name="Smith M.E."/>
            <person name="James T.Y."/>
            <person name="Grigoriev I.V."/>
        </authorList>
    </citation>
    <scope>NUCLEOTIDE SEQUENCE [LARGE SCALE GENOMIC DNA]</scope>
</reference>
<dbReference type="GO" id="GO:0046872">
    <property type="term" value="F:metal ion binding"/>
    <property type="evidence" value="ECO:0007669"/>
    <property type="project" value="UniProtKB-KW"/>
</dbReference>
<protein>
    <recommendedName>
        <fullName evidence="10">SMP-30/Gluconolactonase/LRE-like region domain-containing protein</fullName>
    </recommendedName>
</protein>
<evidence type="ECO:0000256" key="2">
    <source>
        <dbReference type="ARBA" id="ARBA00022801"/>
    </source>
</evidence>
<dbReference type="EMBL" id="KZ988950">
    <property type="protein sequence ID" value="RKP11394.1"/>
    <property type="molecule type" value="Genomic_DNA"/>
</dbReference>
<dbReference type="GO" id="GO:0004064">
    <property type="term" value="F:arylesterase activity"/>
    <property type="evidence" value="ECO:0007669"/>
    <property type="project" value="InterPro"/>
</dbReference>
<evidence type="ECO:0000256" key="5">
    <source>
        <dbReference type="PIRSR" id="PIRSR602640-1"/>
    </source>
</evidence>
<dbReference type="InterPro" id="IPR011042">
    <property type="entry name" value="6-blade_b-propeller_TolB-like"/>
</dbReference>
<feature type="non-terminal residue" evidence="8">
    <location>
        <position position="323"/>
    </location>
</feature>
<keyword evidence="6" id="KW-0479">Metal-binding</keyword>
<dbReference type="SUPFAM" id="SSF63829">
    <property type="entry name" value="Calcium-dependent phosphotriesterase"/>
    <property type="match status" value="1"/>
</dbReference>
<dbReference type="PRINTS" id="PR01785">
    <property type="entry name" value="PARAOXONASE"/>
</dbReference>
<evidence type="ECO:0000313" key="9">
    <source>
        <dbReference type="Proteomes" id="UP000267251"/>
    </source>
</evidence>
<name>A0A4P9XYF6_9FUNG</name>
<dbReference type="PANTHER" id="PTHR11799">
    <property type="entry name" value="PARAOXONASE"/>
    <property type="match status" value="1"/>
</dbReference>
<evidence type="ECO:0000256" key="7">
    <source>
        <dbReference type="SAM" id="Phobius"/>
    </source>
</evidence>
<dbReference type="InterPro" id="IPR051288">
    <property type="entry name" value="Serum_paraoxonase/arylesterase"/>
</dbReference>
<evidence type="ECO:0000256" key="4">
    <source>
        <dbReference type="ARBA" id="ARBA00023180"/>
    </source>
</evidence>
<feature type="binding site" evidence="6">
    <location>
        <position position="239"/>
    </location>
    <ligand>
        <name>Ca(2+)</name>
        <dbReference type="ChEBI" id="CHEBI:29108"/>
        <label>1</label>
        <note>catalytic</note>
    </ligand>
</feature>
<keyword evidence="3" id="KW-1015">Disulfide bond</keyword>
<evidence type="ECO:0000313" key="8">
    <source>
        <dbReference type="EMBL" id="RKP11394.1"/>
    </source>
</evidence>
<comment type="similarity">
    <text evidence="1">Belongs to the paraoxonase family.</text>
</comment>
<keyword evidence="9" id="KW-1185">Reference proteome</keyword>
<feature type="binding site" evidence="6">
    <location>
        <position position="287"/>
    </location>
    <ligand>
        <name>Ca(2+)</name>
        <dbReference type="ChEBI" id="CHEBI:29108"/>
        <label>1</label>
        <note>catalytic</note>
    </ligand>
</feature>
<accession>A0A4P9XYF6</accession>
<feature type="binding site" evidence="6">
    <location>
        <position position="181"/>
    </location>
    <ligand>
        <name>Ca(2+)</name>
        <dbReference type="ChEBI" id="CHEBI:29108"/>
        <label>1</label>
        <note>catalytic</note>
    </ligand>
</feature>
<dbReference type="Pfam" id="PF01731">
    <property type="entry name" value="Arylesterase"/>
    <property type="match status" value="1"/>
</dbReference>
<dbReference type="Proteomes" id="UP000267251">
    <property type="component" value="Unassembled WGS sequence"/>
</dbReference>
<comment type="cofactor">
    <cofactor evidence="6">
        <name>Ca(2+)</name>
        <dbReference type="ChEBI" id="CHEBI:29108"/>
    </cofactor>
    <text evidence="6">Binds 2 calcium ions per subunit.</text>
</comment>
<feature type="transmembrane region" description="Helical" evidence="7">
    <location>
        <begin position="6"/>
        <end position="24"/>
    </location>
</feature>
<feature type="binding site" evidence="6">
    <location>
        <position position="286"/>
    </location>
    <ligand>
        <name>Ca(2+)</name>
        <dbReference type="ChEBI" id="CHEBI:29108"/>
        <label>1</label>
        <note>catalytic</note>
    </ligand>
</feature>
<gene>
    <name evidence="8" type="ORF">BJ684DRAFT_22046</name>
</gene>
<keyword evidence="7" id="KW-1133">Transmembrane helix</keyword>
<evidence type="ECO:0008006" key="10">
    <source>
        <dbReference type="Google" id="ProtNLM"/>
    </source>
</evidence>
<evidence type="ECO:0000256" key="6">
    <source>
        <dbReference type="PIRSR" id="PIRSR602640-2"/>
    </source>
</evidence>
<dbReference type="OrthoDB" id="5307922at2759"/>
<feature type="active site" description="Proton acceptor" evidence="5">
    <location>
        <position position="126"/>
    </location>
</feature>
<proteinExistence type="inferred from homology"/>
<evidence type="ECO:0000256" key="1">
    <source>
        <dbReference type="ARBA" id="ARBA00008595"/>
    </source>
</evidence>
<organism evidence="8 9">
    <name type="scientific">Piptocephalis cylindrospora</name>
    <dbReference type="NCBI Taxonomy" id="1907219"/>
    <lineage>
        <taxon>Eukaryota</taxon>
        <taxon>Fungi</taxon>
        <taxon>Fungi incertae sedis</taxon>
        <taxon>Zoopagomycota</taxon>
        <taxon>Zoopagomycotina</taxon>
        <taxon>Zoopagomycetes</taxon>
        <taxon>Zoopagales</taxon>
        <taxon>Piptocephalidaceae</taxon>
        <taxon>Piptocephalis</taxon>
    </lineage>
</organism>
<keyword evidence="7" id="KW-0812">Transmembrane</keyword>
<keyword evidence="7" id="KW-0472">Membrane</keyword>
<dbReference type="PANTHER" id="PTHR11799:SF12">
    <property type="entry name" value="PARAOXONASE-RELATED"/>
    <property type="match status" value="1"/>
</dbReference>
<keyword evidence="4" id="KW-0325">Glycoprotein</keyword>
<evidence type="ECO:0000256" key="3">
    <source>
        <dbReference type="ARBA" id="ARBA00023157"/>
    </source>
</evidence>
<keyword evidence="2" id="KW-0378">Hydrolase</keyword>
<dbReference type="AlphaFoldDB" id="A0A4P9XYF6"/>
<dbReference type="Gene3D" id="2.120.10.30">
    <property type="entry name" value="TolB, C-terminal domain"/>
    <property type="match status" value="1"/>
</dbReference>